<dbReference type="PANTHER" id="PTHR35525:SF3">
    <property type="entry name" value="BLL6575 PROTEIN"/>
    <property type="match status" value="1"/>
</dbReference>
<protein>
    <submittedName>
        <fullName evidence="2">CGNR zinc finger domain-containing protein</fullName>
    </submittedName>
</protein>
<proteinExistence type="predicted"/>
<reference evidence="2 3" key="1">
    <citation type="submission" date="2024-09" db="EMBL/GenBank/DDBJ databases">
        <authorList>
            <person name="Sun Q."/>
            <person name="Mori K."/>
        </authorList>
    </citation>
    <scope>NUCLEOTIDE SEQUENCE [LARGE SCALE GENOMIC DNA]</scope>
    <source>
        <strain evidence="2 3">CGMCC 1.15906</strain>
    </source>
</reference>
<dbReference type="InterPro" id="IPR010852">
    <property type="entry name" value="ABATE"/>
</dbReference>
<dbReference type="InterPro" id="IPR023286">
    <property type="entry name" value="ABATE_dom_sf"/>
</dbReference>
<dbReference type="Proteomes" id="UP001589890">
    <property type="component" value="Unassembled WGS sequence"/>
</dbReference>
<evidence type="ECO:0000313" key="2">
    <source>
        <dbReference type="EMBL" id="MFC0628670.1"/>
    </source>
</evidence>
<dbReference type="RefSeq" id="WP_380055400.1">
    <property type="nucleotide sequence ID" value="NZ_JBHLTC010000040.1"/>
</dbReference>
<dbReference type="Gene3D" id="1.10.3300.10">
    <property type="entry name" value="Jann2411-like domain"/>
    <property type="match status" value="1"/>
</dbReference>
<name>A0ABV6QVL8_9ACTN</name>
<dbReference type="SUPFAM" id="SSF160904">
    <property type="entry name" value="Jann2411-like"/>
    <property type="match status" value="1"/>
</dbReference>
<organism evidence="2 3">
    <name type="scientific">Kribbella deserti</name>
    <dbReference type="NCBI Taxonomy" id="1926257"/>
    <lineage>
        <taxon>Bacteria</taxon>
        <taxon>Bacillati</taxon>
        <taxon>Actinomycetota</taxon>
        <taxon>Actinomycetes</taxon>
        <taxon>Propionibacteriales</taxon>
        <taxon>Kribbellaceae</taxon>
        <taxon>Kribbella</taxon>
    </lineage>
</organism>
<dbReference type="EMBL" id="JBHLTC010000040">
    <property type="protein sequence ID" value="MFC0628670.1"/>
    <property type="molecule type" value="Genomic_DNA"/>
</dbReference>
<sequence>MSNVVRRDDEVLLELLNTAPVVDGVQTDALADKTAAREWLDARGASGTSPAMAKMVREAIASVVRGESAEVLQPFLAGATQLPAIDGRGLRWDMKPGKAGAFAMRCVLAWAELAELAPGRLRPCENDECNLFLLDRSRANSRRWCSMATCGNRLKARRHHQRVTQG</sequence>
<evidence type="ECO:0000259" key="1">
    <source>
        <dbReference type="Pfam" id="PF11706"/>
    </source>
</evidence>
<dbReference type="PANTHER" id="PTHR35525">
    <property type="entry name" value="BLL6575 PROTEIN"/>
    <property type="match status" value="1"/>
</dbReference>
<dbReference type="Pfam" id="PF07336">
    <property type="entry name" value="ABATE"/>
    <property type="match status" value="1"/>
</dbReference>
<accession>A0ABV6QVL8</accession>
<dbReference type="Pfam" id="PF11706">
    <property type="entry name" value="zf-CGNR"/>
    <property type="match status" value="1"/>
</dbReference>
<feature type="domain" description="Zinc finger CGNR" evidence="1">
    <location>
        <begin position="120"/>
        <end position="162"/>
    </location>
</feature>
<comment type="caution">
    <text evidence="2">The sequence shown here is derived from an EMBL/GenBank/DDBJ whole genome shotgun (WGS) entry which is preliminary data.</text>
</comment>
<dbReference type="InterPro" id="IPR021005">
    <property type="entry name" value="Znf_CGNR"/>
</dbReference>
<keyword evidence="3" id="KW-1185">Reference proteome</keyword>
<evidence type="ECO:0000313" key="3">
    <source>
        <dbReference type="Proteomes" id="UP001589890"/>
    </source>
</evidence>
<gene>
    <name evidence="2" type="ORF">ACFFGN_31670</name>
</gene>